<dbReference type="CDD" id="cd00063">
    <property type="entry name" value="FN3"/>
    <property type="match status" value="1"/>
</dbReference>
<keyword evidence="4" id="KW-0732">Signal</keyword>
<dbReference type="EMBL" id="JACHMH010000001">
    <property type="protein sequence ID" value="MBB4680651.1"/>
    <property type="molecule type" value="Genomic_DNA"/>
</dbReference>
<dbReference type="InterPro" id="IPR013783">
    <property type="entry name" value="Ig-like_fold"/>
</dbReference>
<keyword evidence="7" id="KW-1185">Reference proteome</keyword>
<evidence type="ECO:0000256" key="2">
    <source>
        <dbReference type="ARBA" id="ARBA00023326"/>
    </source>
</evidence>
<sequence length="1040" mass="115899">MQRRILTRRTRTRAFRAFGVFLPFLAAILVATGLPATAAPKPAPPAASGQEAQASAADRAARAQRESARTQAAAADPNGLSNLGKPRPRLPGDSQAAKDAAEQEFREACNGIGRAQALTKQGFTRNRFQQCFLGSRTAQLWRRGGTPPPTTPMAEMKFDYSLLVISYDNSRAIDFIFNMDDVVLKGGEPHLQTDLRIWINGCNSNAVQCTPDEVRTNVEWRDNRKHTFRITSPDTAGEGVHKILRSGFDLRMRMVHRMPNVDPWSEDEMTRSVLRFDTAGTALNKSTGTVFPDFVPSYDLLRTSDLTVAETTRHILDAQFHPRRTYPRHPGNTKNVPGYDRPLHRLMDSTKQGQNRNASKLICNELWAGPRSEKDCDEYPWASTQEGASTGVTDPDQPAWHGSARLITNKDNQAAGNHWNIHLYNANRILDNDEFRVRPVDDCETCGPQFPPPYLPRSKDTDRRISGSFIQPDLIDDWTDQQLADEFTMMKSLNMTQLVLQWTANSHDVRENGAKTAIYPNALGGYKLVTKTDVVARTLRAANAAGIDVWVGLQVNDFWWKTYARDQGFLDNEATIARALAKELWSRYGGNKSFRGWYLSFEMDNVNFSGAGDEGRMIGFYQQVVRELRFLTGSKPVAIAPFFNAVNRALPGWKNPQEWGEMWTRMLREIDLDIIALQDGIGAGHGDPTTIHPWYAELHKALRAADALTYLISDTETFKIGASGLQPSSTQEIVEAIRAVEDQTEVFWSFSFNHYQSPRSKFGSQAYLNGYRRWAAIDDRKAPGFDPENPSRPGNLTARADGSQTIHLNWGDSSDGTSGVAGYFIYRDDELVATKISPQGGFTDRQLNPGSLNKYQVRAFDGSGRTSELSNYAEASTEGQKVSQVNYARCGARVDERGCPYLTGKPADSSYPDDGGYELTDGKRGPAQYTPEWQGRNAAGVYSFIINLGQQRTINEITSGWLQVRDDYVFLPAKVTYAVSSTVDGPYTEVPSIDLPAVSARLQTKTYRSVNLNLTGQFVKVTVDGSTAWTMLDEVEIRGD</sequence>
<dbReference type="GO" id="GO:0000272">
    <property type="term" value="P:polysaccharide catabolic process"/>
    <property type="evidence" value="ECO:0007669"/>
    <property type="project" value="UniProtKB-KW"/>
</dbReference>
<dbReference type="InterPro" id="IPR036116">
    <property type="entry name" value="FN3_sf"/>
</dbReference>
<dbReference type="Proteomes" id="UP000533598">
    <property type="component" value="Unassembled WGS sequence"/>
</dbReference>
<dbReference type="PROSITE" id="PS50853">
    <property type="entry name" value="FN3"/>
    <property type="match status" value="1"/>
</dbReference>
<gene>
    <name evidence="6" type="ORF">HNR67_006769</name>
</gene>
<keyword evidence="1" id="KW-0326">Glycosidase</keyword>
<proteinExistence type="predicted"/>
<keyword evidence="2" id="KW-0119">Carbohydrate metabolism</keyword>
<name>A0A7W7CG82_9PSEU</name>
<feature type="compositionally biased region" description="Basic and acidic residues" evidence="3">
    <location>
        <begin position="59"/>
        <end position="68"/>
    </location>
</feature>
<keyword evidence="1" id="KW-0378">Hydrolase</keyword>
<dbReference type="InterPro" id="IPR029476">
    <property type="entry name" value="DNase_NucA_NucB"/>
</dbReference>
<dbReference type="SMART" id="SM00060">
    <property type="entry name" value="FN3"/>
    <property type="match status" value="1"/>
</dbReference>
<dbReference type="Pfam" id="PF14488">
    <property type="entry name" value="DUF4434"/>
    <property type="match status" value="1"/>
</dbReference>
<dbReference type="AlphaFoldDB" id="A0A7W7CG82"/>
<evidence type="ECO:0000256" key="1">
    <source>
        <dbReference type="ARBA" id="ARBA00023295"/>
    </source>
</evidence>
<dbReference type="Pfam" id="PF14040">
    <property type="entry name" value="DNase_NucA_NucB"/>
    <property type="match status" value="1"/>
</dbReference>
<evidence type="ECO:0000256" key="3">
    <source>
        <dbReference type="SAM" id="MobiDB-lite"/>
    </source>
</evidence>
<dbReference type="SUPFAM" id="SSF49265">
    <property type="entry name" value="Fibronectin type III"/>
    <property type="match status" value="1"/>
</dbReference>
<dbReference type="Gene3D" id="3.20.20.80">
    <property type="entry name" value="Glycosidases"/>
    <property type="match status" value="1"/>
</dbReference>
<protein>
    <recommendedName>
        <fullName evidence="5">Fibronectin type-III domain-containing protein</fullName>
    </recommendedName>
</protein>
<feature type="compositionally biased region" description="Low complexity" evidence="3">
    <location>
        <begin position="39"/>
        <end position="58"/>
    </location>
</feature>
<dbReference type="GO" id="GO:0016798">
    <property type="term" value="F:hydrolase activity, acting on glycosyl bonds"/>
    <property type="evidence" value="ECO:0007669"/>
    <property type="project" value="UniProtKB-KW"/>
</dbReference>
<organism evidence="6 7">
    <name type="scientific">Crossiella cryophila</name>
    <dbReference type="NCBI Taxonomy" id="43355"/>
    <lineage>
        <taxon>Bacteria</taxon>
        <taxon>Bacillati</taxon>
        <taxon>Actinomycetota</taxon>
        <taxon>Actinomycetes</taxon>
        <taxon>Pseudonocardiales</taxon>
        <taxon>Pseudonocardiaceae</taxon>
        <taxon>Crossiella</taxon>
    </lineage>
</organism>
<reference evidence="6 7" key="1">
    <citation type="submission" date="2020-08" db="EMBL/GenBank/DDBJ databases">
        <title>Sequencing the genomes of 1000 actinobacteria strains.</title>
        <authorList>
            <person name="Klenk H.-P."/>
        </authorList>
    </citation>
    <scope>NUCLEOTIDE SEQUENCE [LARGE SCALE GENOMIC DNA]</scope>
    <source>
        <strain evidence="6 7">DSM 44230</strain>
    </source>
</reference>
<feature type="domain" description="Fibronectin type-III" evidence="5">
    <location>
        <begin position="792"/>
        <end position="880"/>
    </location>
</feature>
<dbReference type="SUPFAM" id="SSF51445">
    <property type="entry name" value="(Trans)glycosidases"/>
    <property type="match status" value="1"/>
</dbReference>
<evidence type="ECO:0000256" key="4">
    <source>
        <dbReference type="SAM" id="SignalP"/>
    </source>
</evidence>
<dbReference type="Gene3D" id="2.60.40.10">
    <property type="entry name" value="Immunoglobulins"/>
    <property type="match status" value="1"/>
</dbReference>
<feature type="region of interest" description="Disordered" evidence="3">
    <location>
        <begin position="39"/>
        <end position="102"/>
    </location>
</feature>
<dbReference type="InterPro" id="IPR027849">
    <property type="entry name" value="DUF4434"/>
</dbReference>
<accession>A0A7W7CG82</accession>
<feature type="chain" id="PRO_5031357114" description="Fibronectin type-III domain-containing protein" evidence="4">
    <location>
        <begin position="39"/>
        <end position="1040"/>
    </location>
</feature>
<keyword evidence="2" id="KW-0624">Polysaccharide degradation</keyword>
<dbReference type="InterPro" id="IPR003961">
    <property type="entry name" value="FN3_dom"/>
</dbReference>
<comment type="caution">
    <text evidence="6">The sequence shown here is derived from an EMBL/GenBank/DDBJ whole genome shotgun (WGS) entry which is preliminary data.</text>
</comment>
<evidence type="ECO:0000313" key="6">
    <source>
        <dbReference type="EMBL" id="MBB4680651.1"/>
    </source>
</evidence>
<dbReference type="RefSeq" id="WP_185006614.1">
    <property type="nucleotide sequence ID" value="NZ_BAAAUI010000060.1"/>
</dbReference>
<dbReference type="InterPro" id="IPR017853">
    <property type="entry name" value="GH"/>
</dbReference>
<evidence type="ECO:0000259" key="5">
    <source>
        <dbReference type="PROSITE" id="PS50853"/>
    </source>
</evidence>
<feature type="signal peptide" evidence="4">
    <location>
        <begin position="1"/>
        <end position="38"/>
    </location>
</feature>
<evidence type="ECO:0000313" key="7">
    <source>
        <dbReference type="Proteomes" id="UP000533598"/>
    </source>
</evidence>